<reference evidence="1 2" key="1">
    <citation type="submission" date="2020-05" db="EMBL/GenBank/DDBJ databases">
        <title>FDA dAtabase for Regulatory Grade micrObial Sequences (FDA-ARGOS): Supporting development and validation of Infectious Disease Dx tests.</title>
        <authorList>
            <person name="Sproer C."/>
            <person name="Gronow S."/>
            <person name="Severitt S."/>
            <person name="Schroder I."/>
            <person name="Tallon L."/>
            <person name="Sadzewicz L."/>
            <person name="Zhao X."/>
            <person name="Vavikolanu K."/>
            <person name="Mehta A."/>
            <person name="Aluvathingal J."/>
            <person name="Nadendla S."/>
            <person name="Myers T."/>
            <person name="Yan Y."/>
            <person name="Sichtig H."/>
        </authorList>
    </citation>
    <scope>NUCLEOTIDE SEQUENCE [LARGE SCALE GENOMIC DNA]</scope>
    <source>
        <strain evidence="1 2">FDAARGOS_790</strain>
    </source>
</reference>
<dbReference type="EMBL" id="CP053985">
    <property type="protein sequence ID" value="QKH37318.1"/>
    <property type="molecule type" value="Genomic_DNA"/>
</dbReference>
<dbReference type="InterPro" id="IPR009225">
    <property type="entry name" value="Phage_head_completion_GpL"/>
</dbReference>
<name>A0A7D4I1P7_9BURK</name>
<gene>
    <name evidence="1" type="ORF">FOC84_21220</name>
</gene>
<dbReference type="Proteomes" id="UP000500970">
    <property type="component" value="Chromosome"/>
</dbReference>
<evidence type="ECO:0000313" key="1">
    <source>
        <dbReference type="EMBL" id="QKH37318.1"/>
    </source>
</evidence>
<accession>A0A7D4I1P7</accession>
<organism evidence="1 2">
    <name type="scientific">Achromobacter pestifer</name>
    <dbReference type="NCBI Taxonomy" id="1353889"/>
    <lineage>
        <taxon>Bacteria</taxon>
        <taxon>Pseudomonadati</taxon>
        <taxon>Pseudomonadota</taxon>
        <taxon>Betaproteobacteria</taxon>
        <taxon>Burkholderiales</taxon>
        <taxon>Alcaligenaceae</taxon>
        <taxon>Achromobacter</taxon>
    </lineage>
</organism>
<keyword evidence="2" id="KW-1185">Reference proteome</keyword>
<evidence type="ECO:0000313" key="2">
    <source>
        <dbReference type="Proteomes" id="UP000500970"/>
    </source>
</evidence>
<dbReference type="RefSeq" id="WP_173146168.1">
    <property type="nucleotide sequence ID" value="NZ_CP053985.1"/>
</dbReference>
<proteinExistence type="predicted"/>
<dbReference type="KEGG" id="apes:FOC84_21220"/>
<dbReference type="Pfam" id="PF05926">
    <property type="entry name" value="Phage_GPL"/>
    <property type="match status" value="1"/>
</dbReference>
<protein>
    <submittedName>
        <fullName evidence="1">Head completion/stabilization protein</fullName>
    </submittedName>
</protein>
<sequence>MEAARLALRLDGTVTNPRLRHALLGAILEVANDLAAWKEDMQGQGHASLADVPAGAQIDGRTRRVIAYERAVYSLAKADLIERMADYDTTAAGQKRADWLADTPEDHRRNARWSVADVQDRRRTVVELI</sequence>
<dbReference type="AlphaFoldDB" id="A0A7D4I1P7"/>